<dbReference type="Proteomes" id="UP000751190">
    <property type="component" value="Unassembled WGS sequence"/>
</dbReference>
<proteinExistence type="predicted"/>
<feature type="compositionally biased region" description="Low complexity" evidence="1">
    <location>
        <begin position="305"/>
        <end position="315"/>
    </location>
</feature>
<feature type="compositionally biased region" description="Low complexity" evidence="1">
    <location>
        <begin position="270"/>
        <end position="285"/>
    </location>
</feature>
<dbReference type="EMBL" id="JAGTXO010000024">
    <property type="protein sequence ID" value="KAG8461795.1"/>
    <property type="molecule type" value="Genomic_DNA"/>
</dbReference>
<name>A0A8J6C9N8_DIALT</name>
<gene>
    <name evidence="2" type="ORF">KFE25_001413</name>
</gene>
<evidence type="ECO:0000313" key="3">
    <source>
        <dbReference type="Proteomes" id="UP000751190"/>
    </source>
</evidence>
<feature type="region of interest" description="Disordered" evidence="1">
    <location>
        <begin position="162"/>
        <end position="192"/>
    </location>
</feature>
<accession>A0A8J6C9N8</accession>
<comment type="caution">
    <text evidence="2">The sequence shown here is derived from an EMBL/GenBank/DDBJ whole genome shotgun (WGS) entry which is preliminary data.</text>
</comment>
<sequence length="390" mass="39873">MPPLLIGPKETRYAGRATGVGVRSSATLWADVSLARARAGDGSPASLRSGDGSDVGALSGRGLSRTSSLGTALQQSLVDDTPASAASDDVARPAGAESAPRRRSLQLEPLRAGGGLRLPAGRRAGARARVGRLVSRSARVPSAPPSLLDRLDRANELYHERLAQTQQPARSGPLGVAAEHGRPAPAPSPAPPPFGLLAPCALLRTYAPPAASPQPRARRALERGALELGFRAAATRGAEQWNNPLDVHPLSVVPALAHADGKWRADGGRPARSASRVRSPPANRPLSPARQVAPPPRTPDPPVVALPGVVCEPLAAPAPRPRSQPRPAGSQAARHASTPGGEGAVADRADGGDGVRVATADAAAVTRGSPARAPIRVPMEMPTVSVPATS</sequence>
<feature type="region of interest" description="Disordered" evidence="1">
    <location>
        <begin position="38"/>
        <end position="119"/>
    </location>
</feature>
<evidence type="ECO:0000313" key="2">
    <source>
        <dbReference type="EMBL" id="KAG8461795.1"/>
    </source>
</evidence>
<evidence type="ECO:0000256" key="1">
    <source>
        <dbReference type="SAM" id="MobiDB-lite"/>
    </source>
</evidence>
<feature type="compositionally biased region" description="Pro residues" evidence="1">
    <location>
        <begin position="293"/>
        <end position="304"/>
    </location>
</feature>
<feature type="region of interest" description="Disordered" evidence="1">
    <location>
        <begin position="261"/>
        <end position="353"/>
    </location>
</feature>
<organism evidence="2 3">
    <name type="scientific">Diacronema lutheri</name>
    <name type="common">Unicellular marine alga</name>
    <name type="synonym">Monochrysis lutheri</name>
    <dbReference type="NCBI Taxonomy" id="2081491"/>
    <lineage>
        <taxon>Eukaryota</taxon>
        <taxon>Haptista</taxon>
        <taxon>Haptophyta</taxon>
        <taxon>Pavlovophyceae</taxon>
        <taxon>Pavlovales</taxon>
        <taxon>Pavlovaceae</taxon>
        <taxon>Diacronema</taxon>
    </lineage>
</organism>
<keyword evidence="3" id="KW-1185">Reference proteome</keyword>
<dbReference type="AlphaFoldDB" id="A0A8J6C9N8"/>
<feature type="compositionally biased region" description="Low complexity" evidence="1">
    <location>
        <begin position="58"/>
        <end position="71"/>
    </location>
</feature>
<protein>
    <submittedName>
        <fullName evidence="2">Uncharacterized protein</fullName>
    </submittedName>
</protein>
<reference evidence="2" key="1">
    <citation type="submission" date="2021-05" db="EMBL/GenBank/DDBJ databases">
        <title>The genome of the haptophyte Pavlova lutheri (Diacronema luteri, Pavlovales) - a model for lipid biosynthesis in eukaryotic algae.</title>
        <authorList>
            <person name="Hulatt C.J."/>
            <person name="Posewitz M.C."/>
        </authorList>
    </citation>
    <scope>NUCLEOTIDE SEQUENCE</scope>
    <source>
        <strain evidence="2">NIVA-4/92</strain>
    </source>
</reference>